<gene>
    <name evidence="2" type="ORF">Lwal_3341</name>
</gene>
<feature type="region of interest" description="Disordered" evidence="1">
    <location>
        <begin position="561"/>
        <end position="582"/>
    </location>
</feature>
<evidence type="ECO:0000313" key="2">
    <source>
        <dbReference type="EMBL" id="KTD75300.1"/>
    </source>
</evidence>
<dbReference type="OrthoDB" id="5644371at2"/>
<dbReference type="RefSeq" id="WP_058481908.1">
    <property type="nucleotide sequence ID" value="NZ_CAAAIQ010000014.1"/>
</dbReference>
<dbReference type="Proteomes" id="UP000054729">
    <property type="component" value="Unassembled WGS sequence"/>
</dbReference>
<reference evidence="2 3" key="1">
    <citation type="submission" date="2015-11" db="EMBL/GenBank/DDBJ databases">
        <title>Genomic analysis of 38 Legionella species identifies large and diverse effector repertoires.</title>
        <authorList>
            <person name="Burstein D."/>
            <person name="Amaro F."/>
            <person name="Zusman T."/>
            <person name="Lifshitz Z."/>
            <person name="Cohen O."/>
            <person name="Gilbert J.A."/>
            <person name="Pupko T."/>
            <person name="Shuman H.A."/>
            <person name="Segal G."/>
        </authorList>
    </citation>
    <scope>NUCLEOTIDE SEQUENCE [LARGE SCALE GENOMIC DNA]</scope>
    <source>
        <strain evidence="2 3">ATCC 51914</strain>
    </source>
</reference>
<comment type="caution">
    <text evidence="2">The sequence shown here is derived from an EMBL/GenBank/DDBJ whole genome shotgun (WGS) entry which is preliminary data.</text>
</comment>
<sequence length="582" mass="67461">MFRVSPEQSNKRPLKLFIRTDKNANIENLRLGNYRVAPAYHLSLQNSELESQEYTSSGFLSTFDFAKGYGLQSVLDYARLSNSSYIHFIFLPSGISEIVKLNGGTRGFDEDKKPKRVEGSVWELPFYQKNIPQLFYTDEVDVELGQNCWRTDHEVLLGGNWSSFAQVISIENHKTLDLQKILKGKSEQEVLEWLIENGYTSYRPGIEGQHQLTLPEQIEESAINAQLINWWNSQLPEDQHDLNCVYCIINNKKIEVPRLDDFDFLKGVQAISRSKESTPKIERYFRQFLLAVEFLYNLGKLEKNYTAQMDNFRTLGFWKIFSTRDRNSLSTEEIQELMNGLDLYVDFLKEESRLAKLAKKIEAEMKNPIHRNLLFPNLGEMAFIFNAYGVQIFNSLRDFVAQSPKSIDAMKKFSSVEIALKLKAYRDMNNYVKESNVAANYFAPLEQSKLLTKEFMLWLRSFCDEYAIRLLQLRMDSKTTPANWDLMQCLKQLETQILHPLLELVRGCLEGVLTEQEVVVAYLKIMGSIVELNQNLIVLKQQEIHTAVSSDLFFQPIQPNQKRSLNQNDDNYSEGNPKRVCI</sequence>
<accession>A0A0W1A1V3</accession>
<evidence type="ECO:0000313" key="3">
    <source>
        <dbReference type="Proteomes" id="UP000054729"/>
    </source>
</evidence>
<evidence type="ECO:0000256" key="1">
    <source>
        <dbReference type="SAM" id="MobiDB-lite"/>
    </source>
</evidence>
<organism evidence="2 3">
    <name type="scientific">Legionella waltersii</name>
    <dbReference type="NCBI Taxonomy" id="66969"/>
    <lineage>
        <taxon>Bacteria</taxon>
        <taxon>Pseudomonadati</taxon>
        <taxon>Pseudomonadota</taxon>
        <taxon>Gammaproteobacteria</taxon>
        <taxon>Legionellales</taxon>
        <taxon>Legionellaceae</taxon>
        <taxon>Legionella</taxon>
    </lineage>
</organism>
<dbReference type="AlphaFoldDB" id="A0A0W1A1V3"/>
<name>A0A0W1A1V3_9GAMM</name>
<proteinExistence type="predicted"/>
<dbReference type="PATRIC" id="fig|66969.6.peg.3641"/>
<feature type="compositionally biased region" description="Polar residues" evidence="1">
    <location>
        <begin position="561"/>
        <end position="574"/>
    </location>
</feature>
<dbReference type="EMBL" id="LNZB01000060">
    <property type="protein sequence ID" value="KTD75300.1"/>
    <property type="molecule type" value="Genomic_DNA"/>
</dbReference>
<keyword evidence="3" id="KW-1185">Reference proteome</keyword>
<protein>
    <submittedName>
        <fullName evidence="2">Uncharacterized protein</fullName>
    </submittedName>
</protein>